<dbReference type="GO" id="GO:0051734">
    <property type="term" value="F:ATP-dependent polynucleotide 5'-hydroxyl-kinase activity"/>
    <property type="evidence" value="ECO:0007669"/>
    <property type="project" value="UniProtKB-EC"/>
</dbReference>
<keyword evidence="6" id="KW-0067">ATP-binding</keyword>
<evidence type="ECO:0000256" key="2">
    <source>
        <dbReference type="ARBA" id="ARBA00012157"/>
    </source>
</evidence>
<sequence length="353" mass="38964">MFRVAVPEGYTALVRGPAAVRCQELCKVFGGTFSYFVVPPHKQYPVEGPAIMELESGAIILIRGRAVPPDWGHELEGIAALVGPTDSGKSSLSTYLLNTHVAKGKRVCVIDADVGQSDIGPPGFVAYSCTSAPTPHISELEPHDAYYVGVTNLQGAEELLIAGVAWALKRAMSQYPHLILINTPGWTTGRGLQLLRALKDATGAKIINLGEKILPGLVASRPAHVYPRGPQERRELRNYAYRRHIKLAEKLQAEPEKLANCNWDKGLDCPWGRYVPGDVPEPQRKGREHLVPPHYLRHLFAALYKNGRLAGYGIVEKFEPKITLYATTAEFDEIWIGKIRIDPQTLEELEPLP</sequence>
<dbReference type="EC" id="2.7.1.78" evidence="2"/>
<dbReference type="PANTHER" id="PTHR12755">
    <property type="entry name" value="CLEAVAGE/POLYADENYLATION FACTOR IA SUBUNIT CLP1P"/>
    <property type="match status" value="1"/>
</dbReference>
<evidence type="ECO:0000313" key="14">
    <source>
        <dbReference type="Proteomes" id="UP000257123"/>
    </source>
</evidence>
<dbReference type="EMBL" id="NMUF01000046">
    <property type="protein sequence ID" value="RFA95987.1"/>
    <property type="molecule type" value="Genomic_DNA"/>
</dbReference>
<evidence type="ECO:0000256" key="1">
    <source>
        <dbReference type="ARBA" id="ARBA00001968"/>
    </source>
</evidence>
<comment type="catalytic activity">
    <reaction evidence="9">
        <text>a 5'-end dephospho-2'-deoxyribonucleoside-DNA + ATP = a 5'-end 5'-phospho-2'-deoxyribonucleoside-DNA + ADP + H(+)</text>
        <dbReference type="Rhea" id="RHEA:15669"/>
        <dbReference type="Rhea" id="RHEA-COMP:13180"/>
        <dbReference type="Rhea" id="RHEA-COMP:13184"/>
        <dbReference type="ChEBI" id="CHEBI:15378"/>
        <dbReference type="ChEBI" id="CHEBI:30616"/>
        <dbReference type="ChEBI" id="CHEBI:136412"/>
        <dbReference type="ChEBI" id="CHEBI:136416"/>
        <dbReference type="ChEBI" id="CHEBI:456216"/>
        <dbReference type="EC" id="2.7.1.78"/>
    </reaction>
</comment>
<comment type="function">
    <text evidence="7">Polynucleotide kinase that can phosphorylate the 5'-hydroxyl groups of both single-stranded RNA (ssRNA) and single-stranded DNA (ssDNA). Exhibits a strong preference for ssRNA.</text>
</comment>
<keyword evidence="3" id="KW-0808">Transferase</keyword>
<dbReference type="InterPro" id="IPR032319">
    <property type="entry name" value="CLP1_P"/>
</dbReference>
<comment type="cofactor">
    <cofactor evidence="1">
        <name>a divalent metal cation</name>
        <dbReference type="ChEBI" id="CHEBI:60240"/>
    </cofactor>
</comment>
<comment type="caution">
    <text evidence="12">The sequence shown here is derived from an EMBL/GenBank/DDBJ whole genome shotgun (WGS) entry which is preliminary data.</text>
</comment>
<accession>A0A371R172</accession>
<evidence type="ECO:0000313" key="13">
    <source>
        <dbReference type="Proteomes" id="UP000256877"/>
    </source>
</evidence>
<evidence type="ECO:0000256" key="4">
    <source>
        <dbReference type="ARBA" id="ARBA00022741"/>
    </source>
</evidence>
<organism evidence="12 14">
    <name type="scientific">Pyrobaculum aerophilum</name>
    <dbReference type="NCBI Taxonomy" id="13773"/>
    <lineage>
        <taxon>Archaea</taxon>
        <taxon>Thermoproteota</taxon>
        <taxon>Thermoprotei</taxon>
        <taxon>Thermoproteales</taxon>
        <taxon>Thermoproteaceae</taxon>
        <taxon>Pyrobaculum</taxon>
    </lineage>
</organism>
<dbReference type="GO" id="GO:0005524">
    <property type="term" value="F:ATP binding"/>
    <property type="evidence" value="ECO:0007669"/>
    <property type="project" value="UniProtKB-KW"/>
</dbReference>
<evidence type="ECO:0000256" key="6">
    <source>
        <dbReference type="ARBA" id="ARBA00022840"/>
    </source>
</evidence>
<dbReference type="SUPFAM" id="SSF52540">
    <property type="entry name" value="P-loop containing nucleoside triphosphate hydrolases"/>
    <property type="match status" value="1"/>
</dbReference>
<protein>
    <recommendedName>
        <fullName evidence="2">polynucleotide 5'-hydroxyl-kinase</fullName>
        <ecNumber evidence="2">2.7.1.78</ecNumber>
    </recommendedName>
</protein>
<dbReference type="RefSeq" id="WP_116420761.1">
    <property type="nucleotide sequence ID" value="NZ_NMUE01000008.1"/>
</dbReference>
<evidence type="ECO:0000313" key="12">
    <source>
        <dbReference type="EMBL" id="RFA97188.1"/>
    </source>
</evidence>
<dbReference type="Proteomes" id="UP000256877">
    <property type="component" value="Unassembled WGS sequence"/>
</dbReference>
<keyword evidence="4" id="KW-0547">Nucleotide-binding</keyword>
<evidence type="ECO:0000256" key="5">
    <source>
        <dbReference type="ARBA" id="ARBA00022777"/>
    </source>
</evidence>
<dbReference type="PANTHER" id="PTHR12755:SF3">
    <property type="entry name" value="POLYNUCLEOTIDE 5'-HYDROXYL-KINASE NOL9"/>
    <property type="match status" value="1"/>
</dbReference>
<dbReference type="OrthoDB" id="359472at2157"/>
<evidence type="ECO:0000256" key="3">
    <source>
        <dbReference type="ARBA" id="ARBA00022679"/>
    </source>
</evidence>
<gene>
    <name evidence="12" type="ORF">CGL51_03945</name>
    <name evidence="11" type="ORF">CGL52_11860</name>
</gene>
<comment type="catalytic activity">
    <reaction evidence="8">
        <text>a 5'-end dephospho-ribonucleoside-RNA + ATP = a 5'-end 5'-phospho-ribonucleoside-RNA + ADP + H(+)</text>
        <dbReference type="Rhea" id="RHEA:54580"/>
        <dbReference type="Rhea" id="RHEA-COMP:13936"/>
        <dbReference type="Rhea" id="RHEA-COMP:15179"/>
        <dbReference type="ChEBI" id="CHEBI:15378"/>
        <dbReference type="ChEBI" id="CHEBI:30616"/>
        <dbReference type="ChEBI" id="CHEBI:138282"/>
        <dbReference type="ChEBI" id="CHEBI:138284"/>
        <dbReference type="ChEBI" id="CHEBI:456216"/>
        <dbReference type="EC" id="2.7.1.78"/>
    </reaction>
</comment>
<evidence type="ECO:0000256" key="9">
    <source>
        <dbReference type="ARBA" id="ARBA00044673"/>
    </source>
</evidence>
<dbReference type="Pfam" id="PF16575">
    <property type="entry name" value="CLP1_P"/>
    <property type="match status" value="1"/>
</dbReference>
<dbReference type="Proteomes" id="UP000257123">
    <property type="component" value="Unassembled WGS sequence"/>
</dbReference>
<evidence type="ECO:0000256" key="8">
    <source>
        <dbReference type="ARBA" id="ARBA00044641"/>
    </source>
</evidence>
<feature type="domain" description="Clp1 P-loop" evidence="10">
    <location>
        <begin position="83"/>
        <end position="207"/>
    </location>
</feature>
<dbReference type="InterPro" id="IPR045116">
    <property type="entry name" value="Clp1/Grc3"/>
</dbReference>
<dbReference type="GO" id="GO:0006396">
    <property type="term" value="P:RNA processing"/>
    <property type="evidence" value="ECO:0007669"/>
    <property type="project" value="InterPro"/>
</dbReference>
<evidence type="ECO:0000313" key="11">
    <source>
        <dbReference type="EMBL" id="RFA95987.1"/>
    </source>
</evidence>
<dbReference type="AlphaFoldDB" id="A0A371R172"/>
<reference evidence="13 14" key="1">
    <citation type="submission" date="2017-07" db="EMBL/GenBank/DDBJ databases">
        <title>Draft genome sequence of aerobic hyperthermophilic archaea, Pyrobaculum aerophilum YKB31 and YKB32.</title>
        <authorList>
            <person name="Mochizuki T."/>
            <person name="Berliner A.J."/>
            <person name="Yoshida-Takashima Y."/>
            <person name="Takaki Y."/>
            <person name="Nunoura T."/>
            <person name="Takai K."/>
        </authorList>
    </citation>
    <scope>NUCLEOTIDE SEQUENCE [LARGE SCALE GENOMIC DNA]</scope>
    <source>
        <strain evidence="12 14">YKB31</strain>
        <strain evidence="11 13">YKB32</strain>
    </source>
</reference>
<proteinExistence type="predicted"/>
<dbReference type="Gene3D" id="3.40.50.300">
    <property type="entry name" value="P-loop containing nucleotide triphosphate hydrolases"/>
    <property type="match status" value="1"/>
</dbReference>
<name>A0A371R172_9CREN</name>
<evidence type="ECO:0000256" key="7">
    <source>
        <dbReference type="ARBA" id="ARBA00024737"/>
    </source>
</evidence>
<evidence type="ECO:0000259" key="10">
    <source>
        <dbReference type="Pfam" id="PF16575"/>
    </source>
</evidence>
<dbReference type="FunFam" id="3.40.50.300:FF:006013">
    <property type="entry name" value="Predicted protein"/>
    <property type="match status" value="1"/>
</dbReference>
<dbReference type="EMBL" id="NMUE01000008">
    <property type="protein sequence ID" value="RFA97188.1"/>
    <property type="molecule type" value="Genomic_DNA"/>
</dbReference>
<keyword evidence="5" id="KW-0418">Kinase</keyword>
<dbReference type="InterPro" id="IPR027417">
    <property type="entry name" value="P-loop_NTPase"/>
</dbReference>